<dbReference type="RefSeq" id="WP_164655563.1">
    <property type="nucleotide sequence ID" value="NZ_JAAIJR010000102.1"/>
</dbReference>
<feature type="region of interest" description="Disordered" evidence="1">
    <location>
        <begin position="115"/>
        <end position="148"/>
    </location>
</feature>
<keyword evidence="2" id="KW-1133">Transmembrane helix</keyword>
<name>A0A6P1E1U1_9GAMM</name>
<keyword evidence="4" id="KW-1185">Reference proteome</keyword>
<keyword evidence="2" id="KW-0472">Membrane</keyword>
<feature type="transmembrane region" description="Helical" evidence="2">
    <location>
        <begin position="66"/>
        <end position="92"/>
    </location>
</feature>
<evidence type="ECO:0000313" key="4">
    <source>
        <dbReference type="Proteomes" id="UP000471640"/>
    </source>
</evidence>
<dbReference type="AlphaFoldDB" id="A0A6P1E1U1"/>
<evidence type="ECO:0000256" key="2">
    <source>
        <dbReference type="SAM" id="Phobius"/>
    </source>
</evidence>
<accession>A0A6P1E1U1</accession>
<feature type="transmembrane region" description="Helical" evidence="2">
    <location>
        <begin position="25"/>
        <end position="46"/>
    </location>
</feature>
<reference evidence="3 4" key="2">
    <citation type="submission" date="2020-02" db="EMBL/GenBank/DDBJ databases">
        <title>Genome sequences of Thiorhodococcus mannitoliphagus and Thiorhodococcus minor, purple sulfur photosynthetic bacteria in the gammaproteobacterial family, Chromatiaceae.</title>
        <authorList>
            <person name="Aviles F.A."/>
            <person name="Meyer T.E."/>
            <person name="Kyndt J.A."/>
        </authorList>
    </citation>
    <scope>NUCLEOTIDE SEQUENCE [LARGE SCALE GENOMIC DNA]</scope>
    <source>
        <strain evidence="3 4">DSM 18266</strain>
    </source>
</reference>
<organism evidence="3 4">
    <name type="scientific">Thiorhodococcus mannitoliphagus</name>
    <dbReference type="NCBI Taxonomy" id="329406"/>
    <lineage>
        <taxon>Bacteria</taxon>
        <taxon>Pseudomonadati</taxon>
        <taxon>Pseudomonadota</taxon>
        <taxon>Gammaproteobacteria</taxon>
        <taxon>Chromatiales</taxon>
        <taxon>Chromatiaceae</taxon>
        <taxon>Thiorhodococcus</taxon>
    </lineage>
</organism>
<reference evidence="4" key="1">
    <citation type="journal article" date="2020" name="Microbiol. Resour. Announc.">
        <title>Draft Genome Sequences of Thiorhodococcus mannitoliphagus and Thiorhodococcus minor, Purple Sulfur Photosynthetic Bacteria in the Gammaproteobacterial Family Chromatiaceae.</title>
        <authorList>
            <person name="Aviles F.A."/>
            <person name="Meyer T.E."/>
            <person name="Kyndt J.A."/>
        </authorList>
    </citation>
    <scope>NUCLEOTIDE SEQUENCE [LARGE SCALE GENOMIC DNA]</scope>
    <source>
        <strain evidence="4">DSM 18266</strain>
    </source>
</reference>
<evidence type="ECO:0000313" key="3">
    <source>
        <dbReference type="EMBL" id="NEX22472.1"/>
    </source>
</evidence>
<keyword evidence="2" id="KW-0812">Transmembrane</keyword>
<sequence>MTDPLHPVATHHLPPFITAPGETDVLFIVMAIFVLFAVIGIGIFYFKIHALPEQMAHRGQKVQFELVAVLALLALFTHNHLFWVAGLLLAFVPLPDFSTPLVSMARSLERLATSAEPAVSAPALAPTPETPRPVDDPPHDSPVVQQET</sequence>
<dbReference type="EMBL" id="JAAIJR010000102">
    <property type="protein sequence ID" value="NEX22472.1"/>
    <property type="molecule type" value="Genomic_DNA"/>
</dbReference>
<protein>
    <submittedName>
        <fullName evidence="3">Uncharacterized protein</fullName>
    </submittedName>
</protein>
<evidence type="ECO:0000256" key="1">
    <source>
        <dbReference type="SAM" id="MobiDB-lite"/>
    </source>
</evidence>
<dbReference type="Proteomes" id="UP000471640">
    <property type="component" value="Unassembled WGS sequence"/>
</dbReference>
<proteinExistence type="predicted"/>
<gene>
    <name evidence="3" type="ORF">G3480_19535</name>
</gene>
<comment type="caution">
    <text evidence="3">The sequence shown here is derived from an EMBL/GenBank/DDBJ whole genome shotgun (WGS) entry which is preliminary data.</text>
</comment>